<dbReference type="RefSeq" id="WP_137733245.1">
    <property type="nucleotide sequence ID" value="NZ_BJCL01000006.1"/>
</dbReference>
<proteinExistence type="inferred from homology"/>
<dbReference type="SUPFAM" id="SSF51161">
    <property type="entry name" value="Trimeric LpxA-like enzymes"/>
    <property type="match status" value="1"/>
</dbReference>
<keyword evidence="5" id="KW-0413">Isomerase</keyword>
<evidence type="ECO:0000259" key="4">
    <source>
        <dbReference type="Pfam" id="PF05523"/>
    </source>
</evidence>
<gene>
    <name evidence="5" type="ORF">AQPW35_25780</name>
</gene>
<feature type="domain" description="Sugar 3,4-ketoisomerase QdtA cupin" evidence="4">
    <location>
        <begin position="163"/>
        <end position="290"/>
    </location>
</feature>
<keyword evidence="2" id="KW-0808">Transferase</keyword>
<evidence type="ECO:0000256" key="1">
    <source>
        <dbReference type="ARBA" id="ARBA00007274"/>
    </source>
</evidence>
<accession>A0A480ATG0</accession>
<protein>
    <submittedName>
        <fullName evidence="5">Isomerase</fullName>
    </submittedName>
</protein>
<comment type="caution">
    <text evidence="5">The sequence shown here is derived from an EMBL/GenBank/DDBJ whole genome shotgun (WGS) entry which is preliminary data.</text>
</comment>
<dbReference type="InterPro" id="IPR011004">
    <property type="entry name" value="Trimer_LpxA-like_sf"/>
</dbReference>
<comment type="similarity">
    <text evidence="1">Belongs to the transferase hexapeptide repeat family.</text>
</comment>
<dbReference type="InterPro" id="IPR011051">
    <property type="entry name" value="RmlC_Cupin_sf"/>
</dbReference>
<name>A0A480ATG0_9BURK</name>
<keyword evidence="3" id="KW-0677">Repeat</keyword>
<evidence type="ECO:0000256" key="2">
    <source>
        <dbReference type="ARBA" id="ARBA00022679"/>
    </source>
</evidence>
<sequence>MPSAPIDASSCLDAGVQVDPTAQIGPNCHLRGRIVVGPDAVLAGGITLIGDIQIGRGARLEPGVCLARSRPGPSVDPHTVVQVGQHAHIGAGSVLCEGVQIGHHAWVEPGTVVRRNVPPHAIVGGNPATISGYIDDATQAARGAPTVVPRQDSPGVVALQVEGVTVHHYARIRDLRGDLTVGEFERNVPFQPKRYFVVFDVPSSETRGEHAHKRCHQFLVCVGGTVSVVVDDGRRREEVLLDRPNMGLLIPAGIWGIQYKYSATGTLLVFASEYYDASDYIRNYDEFLQFRGIHP</sequence>
<dbReference type="Gene3D" id="2.60.120.10">
    <property type="entry name" value="Jelly Rolls"/>
    <property type="match status" value="1"/>
</dbReference>
<evidence type="ECO:0000313" key="5">
    <source>
        <dbReference type="EMBL" id="GCL63497.1"/>
    </source>
</evidence>
<dbReference type="EMBL" id="BJCL01000006">
    <property type="protein sequence ID" value="GCL63497.1"/>
    <property type="molecule type" value="Genomic_DNA"/>
</dbReference>
<dbReference type="InterPro" id="IPR014710">
    <property type="entry name" value="RmlC-like_jellyroll"/>
</dbReference>
<reference evidence="6" key="1">
    <citation type="submission" date="2019-03" db="EMBL/GenBank/DDBJ databases">
        <title>Aquabacterium pictum sp.nov., the first bacteriochlorophyll a-containing freshwater bacterium in the genus Aquabacterium of the class Betaproteobacteria.</title>
        <authorList>
            <person name="Hirose S."/>
            <person name="Tank M."/>
            <person name="Hara E."/>
            <person name="Tamaki H."/>
            <person name="Takaichi S."/>
            <person name="Haruta S."/>
            <person name="Hanada S."/>
        </authorList>
    </citation>
    <scope>NUCLEOTIDE SEQUENCE [LARGE SCALE GENOMIC DNA]</scope>
    <source>
        <strain evidence="6">W35</strain>
    </source>
</reference>
<dbReference type="OrthoDB" id="272049at2"/>
<dbReference type="PROSITE" id="PS00101">
    <property type="entry name" value="HEXAPEP_TRANSFERASES"/>
    <property type="match status" value="1"/>
</dbReference>
<dbReference type="GO" id="GO:0016853">
    <property type="term" value="F:isomerase activity"/>
    <property type="evidence" value="ECO:0007669"/>
    <property type="project" value="UniProtKB-KW"/>
</dbReference>
<dbReference type="Pfam" id="PF05523">
    <property type="entry name" value="FdtA"/>
    <property type="match status" value="1"/>
</dbReference>
<dbReference type="InterPro" id="IPR018357">
    <property type="entry name" value="Hexapep_transf_CS"/>
</dbReference>
<organism evidence="5 6">
    <name type="scientific">Pseudaquabacterium pictum</name>
    <dbReference type="NCBI Taxonomy" id="2315236"/>
    <lineage>
        <taxon>Bacteria</taxon>
        <taxon>Pseudomonadati</taxon>
        <taxon>Pseudomonadota</taxon>
        <taxon>Betaproteobacteria</taxon>
        <taxon>Burkholderiales</taxon>
        <taxon>Sphaerotilaceae</taxon>
        <taxon>Pseudaquabacterium</taxon>
    </lineage>
</organism>
<evidence type="ECO:0000256" key="3">
    <source>
        <dbReference type="ARBA" id="ARBA00022737"/>
    </source>
</evidence>
<evidence type="ECO:0000313" key="6">
    <source>
        <dbReference type="Proteomes" id="UP000301751"/>
    </source>
</evidence>
<dbReference type="PANTHER" id="PTHR43300">
    <property type="entry name" value="ACETYLTRANSFERASE"/>
    <property type="match status" value="1"/>
</dbReference>
<dbReference type="GO" id="GO:0016740">
    <property type="term" value="F:transferase activity"/>
    <property type="evidence" value="ECO:0007669"/>
    <property type="project" value="UniProtKB-KW"/>
</dbReference>
<keyword evidence="6" id="KW-1185">Reference proteome</keyword>
<dbReference type="InterPro" id="IPR050179">
    <property type="entry name" value="Trans_hexapeptide_repeat"/>
</dbReference>
<dbReference type="Gene3D" id="2.160.10.10">
    <property type="entry name" value="Hexapeptide repeat proteins"/>
    <property type="match status" value="1"/>
</dbReference>
<dbReference type="Proteomes" id="UP000301751">
    <property type="component" value="Unassembled WGS sequence"/>
</dbReference>
<dbReference type="AlphaFoldDB" id="A0A480ATG0"/>
<dbReference type="SUPFAM" id="SSF51182">
    <property type="entry name" value="RmlC-like cupins"/>
    <property type="match status" value="1"/>
</dbReference>
<dbReference type="InterPro" id="IPR008894">
    <property type="entry name" value="QdtA_cupin_dom"/>
</dbReference>
<dbReference type="CDD" id="cd20292">
    <property type="entry name" value="cupin_QdtA-like"/>
    <property type="match status" value="1"/>
</dbReference>